<evidence type="ECO:0000256" key="1">
    <source>
        <dbReference type="SAM" id="Phobius"/>
    </source>
</evidence>
<dbReference type="RefSeq" id="WP_064596624.1">
    <property type="nucleotide sequence ID" value="NZ_LYRP01000006.1"/>
</dbReference>
<evidence type="ECO:0000313" key="4">
    <source>
        <dbReference type="Proteomes" id="UP000078225"/>
    </source>
</evidence>
<name>A0A1B7L5L7_9ENTR</name>
<keyword evidence="1" id="KW-0472">Membrane</keyword>
<dbReference type="EMBL" id="LYRP01000006">
    <property type="protein sequence ID" value="OAT77632.1"/>
    <property type="molecule type" value="Genomic_DNA"/>
</dbReference>
<sequence length="866" mass="96792">MSVKQGCHFCIRYGLPILPVRPALMEQSDILPPLSPEITVSVPAKGETTYTARLLREGFLNIWSELRSCWINYYVTSDGYYYPLRDTNFPPLDIVDGRRKPCITEPGELATASLVTLPVRPLGMKNGVFWFGWSEVEWTDTIRKQHEDPEYRSRSMQRFDMDAWINSGTEKQALPITQLTSTVAEYSARARGCTHKSWSPAPFVKFHALHGEHLLQAANRLYEGKGAIVVLSDPIATTRELSHLLTWRLKTRFAEDPHYARGIALSSALAGLEQSMTAQFRRELLSEDQTQEQMAQAVGTRVIAGVPLPPDNPEQAAEVAKRNNAATFERRLDQRVKLRWADYEKYIDRDKEKAFLDELGIAVAAYNENVVAPMTTMYLALLNSSELTHYFSHNFDTANVQSGLCYVQSVTDCLEGMQDQVPVSQWLYSKLVAESFSGENYILQALVFNNDQVAELIQEATRKTLDVNELPWVSLIDGIKNATEEHSKAFSLKMEHYLNTISSGVIRLIDRVAGSQTVLAVVAMVAGSGHGLKTMTLKSTRKHFLEATLRQIAEMTDINFRVPTSKLRPYLDQVLHSMEQSGIPMDKAQERRFTVLIGREEARQLAALPKNERIHQANRVLHSSYDITSAAFPLSYRNKIALLKGSNINRIASLTAGALPFWGCMVSVIFQGAALKSAARDKELLSWEKGSRFAANVVGATGTLLELVERALNDLKALRLKAIVRRKLGKEFLKKTMFALKQGVKYCSRAALVAVGWDFFNGVDYMKKGEYGLMAASFISAVGGGIMLSGALFGLVLGPLGIAWAVLFIFSSAIYMALKGDNAIQDWLKSCLWRKAEKGLYRLPEIYPTHTMEAEAFTAAITPKDD</sequence>
<dbReference type="OrthoDB" id="6178961at2"/>
<reference evidence="4" key="1">
    <citation type="submission" date="2016-05" db="EMBL/GenBank/DDBJ databases">
        <authorList>
            <person name="Behera P."/>
            <person name="Vaishampayan P."/>
            <person name="Singh N."/>
            <person name="Raina V."/>
            <person name="Suar M."/>
            <person name="Pattnaik A."/>
            <person name="Rastogi G."/>
        </authorList>
    </citation>
    <scope>NUCLEOTIDE SEQUENCE [LARGE SCALE GENOMIC DNA]</scope>
    <source>
        <strain evidence="4">MP23</strain>
    </source>
</reference>
<keyword evidence="1" id="KW-0812">Transmembrane</keyword>
<feature type="domain" description="Toxin VasX N-terminal region" evidence="2">
    <location>
        <begin position="7"/>
        <end position="165"/>
    </location>
</feature>
<dbReference type="AlphaFoldDB" id="A0A1B7L5L7"/>
<comment type="caution">
    <text evidence="3">The sequence shown here is derived from an EMBL/GenBank/DDBJ whole genome shotgun (WGS) entry which is preliminary data.</text>
</comment>
<evidence type="ECO:0000313" key="3">
    <source>
        <dbReference type="EMBL" id="OAT77632.1"/>
    </source>
</evidence>
<dbReference type="InterPro" id="IPR046864">
    <property type="entry name" value="VasX_N"/>
</dbReference>
<dbReference type="NCBIfam" id="NF041559">
    <property type="entry name" value="BTH_I2691_fam"/>
    <property type="match status" value="1"/>
</dbReference>
<feature type="transmembrane region" description="Helical" evidence="1">
    <location>
        <begin position="801"/>
        <end position="818"/>
    </location>
</feature>
<dbReference type="InterPro" id="IPR048126">
    <property type="entry name" value="Toxin_VasX"/>
</dbReference>
<dbReference type="STRING" id="1691903.A9B99_20715"/>
<feature type="transmembrane region" description="Helical" evidence="1">
    <location>
        <begin position="651"/>
        <end position="675"/>
    </location>
</feature>
<organism evidence="3 4">
    <name type="scientific">Mangrovibacter phragmitis</name>
    <dbReference type="NCBI Taxonomy" id="1691903"/>
    <lineage>
        <taxon>Bacteria</taxon>
        <taxon>Pseudomonadati</taxon>
        <taxon>Pseudomonadota</taxon>
        <taxon>Gammaproteobacteria</taxon>
        <taxon>Enterobacterales</taxon>
        <taxon>Enterobacteriaceae</taxon>
        <taxon>Mangrovibacter</taxon>
    </lineage>
</organism>
<feature type="transmembrane region" description="Helical" evidence="1">
    <location>
        <begin position="771"/>
        <end position="795"/>
    </location>
</feature>
<proteinExistence type="predicted"/>
<evidence type="ECO:0000259" key="2">
    <source>
        <dbReference type="Pfam" id="PF20249"/>
    </source>
</evidence>
<keyword evidence="4" id="KW-1185">Reference proteome</keyword>
<protein>
    <recommendedName>
        <fullName evidence="2">Toxin VasX N-terminal region domain-containing protein</fullName>
    </recommendedName>
</protein>
<dbReference type="Pfam" id="PF20249">
    <property type="entry name" value="VasX_N"/>
    <property type="match status" value="1"/>
</dbReference>
<keyword evidence="1" id="KW-1133">Transmembrane helix</keyword>
<accession>A0A1B7L5L7</accession>
<dbReference type="Proteomes" id="UP000078225">
    <property type="component" value="Unassembled WGS sequence"/>
</dbReference>
<gene>
    <name evidence="3" type="ORF">A9B99_20715</name>
</gene>
<dbReference type="CDD" id="cd20707">
    <property type="entry name" value="MIX_III"/>
    <property type="match status" value="1"/>
</dbReference>